<dbReference type="EMBL" id="LXQA010057047">
    <property type="protein sequence ID" value="MCI04941.1"/>
    <property type="molecule type" value="Genomic_DNA"/>
</dbReference>
<dbReference type="AlphaFoldDB" id="A0A392NYR6"/>
<feature type="compositionally biased region" description="Polar residues" evidence="1">
    <location>
        <begin position="7"/>
        <end position="23"/>
    </location>
</feature>
<evidence type="ECO:0000313" key="3">
    <source>
        <dbReference type="Proteomes" id="UP000265520"/>
    </source>
</evidence>
<keyword evidence="3" id="KW-1185">Reference proteome</keyword>
<evidence type="ECO:0000256" key="1">
    <source>
        <dbReference type="SAM" id="MobiDB-lite"/>
    </source>
</evidence>
<evidence type="ECO:0000313" key="2">
    <source>
        <dbReference type="EMBL" id="MCI04941.1"/>
    </source>
</evidence>
<protein>
    <submittedName>
        <fullName evidence="2">Uncharacterized protein</fullName>
    </submittedName>
</protein>
<proteinExistence type="predicted"/>
<comment type="caution">
    <text evidence="2">The sequence shown here is derived from an EMBL/GenBank/DDBJ whole genome shotgun (WGS) entry which is preliminary data.</text>
</comment>
<sequence>KRRGKRNCSNTLPYSIDTRSNNLPELHHENCDDRQRTNVLHRRNPCHVRLATVPLRHNPQCIHPNSIP</sequence>
<feature type="region of interest" description="Disordered" evidence="1">
    <location>
        <begin position="1"/>
        <end position="28"/>
    </location>
</feature>
<dbReference type="Proteomes" id="UP000265520">
    <property type="component" value="Unassembled WGS sequence"/>
</dbReference>
<organism evidence="2 3">
    <name type="scientific">Trifolium medium</name>
    <dbReference type="NCBI Taxonomy" id="97028"/>
    <lineage>
        <taxon>Eukaryota</taxon>
        <taxon>Viridiplantae</taxon>
        <taxon>Streptophyta</taxon>
        <taxon>Embryophyta</taxon>
        <taxon>Tracheophyta</taxon>
        <taxon>Spermatophyta</taxon>
        <taxon>Magnoliopsida</taxon>
        <taxon>eudicotyledons</taxon>
        <taxon>Gunneridae</taxon>
        <taxon>Pentapetalae</taxon>
        <taxon>rosids</taxon>
        <taxon>fabids</taxon>
        <taxon>Fabales</taxon>
        <taxon>Fabaceae</taxon>
        <taxon>Papilionoideae</taxon>
        <taxon>50 kb inversion clade</taxon>
        <taxon>NPAAA clade</taxon>
        <taxon>Hologalegina</taxon>
        <taxon>IRL clade</taxon>
        <taxon>Trifolieae</taxon>
        <taxon>Trifolium</taxon>
    </lineage>
</organism>
<feature type="non-terminal residue" evidence="2">
    <location>
        <position position="1"/>
    </location>
</feature>
<reference evidence="2 3" key="1">
    <citation type="journal article" date="2018" name="Front. Plant Sci.">
        <title>Red Clover (Trifolium pratense) and Zigzag Clover (T. medium) - A Picture of Genomic Similarities and Differences.</title>
        <authorList>
            <person name="Dluhosova J."/>
            <person name="Istvanek J."/>
            <person name="Nedelnik J."/>
            <person name="Repkova J."/>
        </authorList>
    </citation>
    <scope>NUCLEOTIDE SEQUENCE [LARGE SCALE GENOMIC DNA]</scope>
    <source>
        <strain evidence="3">cv. 10/8</strain>
        <tissue evidence="2">Leaf</tissue>
    </source>
</reference>
<name>A0A392NYR6_9FABA</name>
<accession>A0A392NYR6</accession>